<feature type="compositionally biased region" description="Polar residues" evidence="6">
    <location>
        <begin position="163"/>
        <end position="187"/>
    </location>
</feature>
<dbReference type="AlphaFoldDB" id="A0AAE9EKZ0"/>
<dbReference type="PANTHER" id="PTHR15696:SF38">
    <property type="entry name" value="PIN DOMAIN-CONTAINING PROTEIN"/>
    <property type="match status" value="1"/>
</dbReference>
<dbReference type="GO" id="GO:0005634">
    <property type="term" value="C:nucleus"/>
    <property type="evidence" value="ECO:0007669"/>
    <property type="project" value="UniProtKB-SubCell"/>
</dbReference>
<dbReference type="PANTHER" id="PTHR15696">
    <property type="entry name" value="SMG-7 SUPPRESSOR WITH MORPHOLOGICAL EFFECT ON GENITALIA PROTEIN 7"/>
    <property type="match status" value="1"/>
</dbReference>
<feature type="compositionally biased region" description="Basic and acidic residues" evidence="6">
    <location>
        <begin position="49"/>
        <end position="58"/>
    </location>
</feature>
<dbReference type="InterPro" id="IPR045153">
    <property type="entry name" value="Est1/Ebs1-like"/>
</dbReference>
<feature type="compositionally biased region" description="Polar residues" evidence="6">
    <location>
        <begin position="357"/>
        <end position="369"/>
    </location>
</feature>
<dbReference type="Pfam" id="PF10373">
    <property type="entry name" value="EST1_DNA_bind"/>
    <property type="match status" value="1"/>
</dbReference>
<dbReference type="Pfam" id="PF13638">
    <property type="entry name" value="PIN_4"/>
    <property type="match status" value="1"/>
</dbReference>
<reference evidence="8 9" key="1">
    <citation type="submission" date="2022-04" db="EMBL/GenBank/DDBJ databases">
        <title>Chromosome-level reference genomes for two strains of Caenorhabditis briggsae: an improved platform for comparative genomics.</title>
        <authorList>
            <person name="Stevens L."/>
            <person name="Andersen E."/>
        </authorList>
    </citation>
    <scope>NUCLEOTIDE SEQUENCE [LARGE SCALE GENOMIC DNA]</scope>
    <source>
        <strain evidence="8">VX34</strain>
        <tissue evidence="8">Whole-organism</tissue>
    </source>
</reference>
<dbReference type="InterPro" id="IPR011990">
    <property type="entry name" value="TPR-like_helical_dom_sf"/>
</dbReference>
<dbReference type="Gene3D" id="3.40.50.1010">
    <property type="entry name" value="5'-nuclease"/>
    <property type="match status" value="1"/>
</dbReference>
<feature type="compositionally biased region" description="Basic and acidic residues" evidence="6">
    <location>
        <begin position="323"/>
        <end position="332"/>
    </location>
</feature>
<dbReference type="SUPFAM" id="SSF48452">
    <property type="entry name" value="TPR-like"/>
    <property type="match status" value="1"/>
</dbReference>
<feature type="compositionally biased region" description="Acidic residues" evidence="6">
    <location>
        <begin position="288"/>
        <end position="302"/>
    </location>
</feature>
<evidence type="ECO:0000256" key="6">
    <source>
        <dbReference type="SAM" id="MobiDB-lite"/>
    </source>
</evidence>
<feature type="region of interest" description="Disordered" evidence="6">
    <location>
        <begin position="1038"/>
        <end position="1063"/>
    </location>
</feature>
<feature type="compositionally biased region" description="Basic residues" evidence="6">
    <location>
        <begin position="143"/>
        <end position="153"/>
    </location>
</feature>
<dbReference type="Proteomes" id="UP000829354">
    <property type="component" value="Chromosome III"/>
</dbReference>
<gene>
    <name evidence="8" type="ORF">L5515_003076</name>
</gene>
<evidence type="ECO:0000256" key="3">
    <source>
        <dbReference type="ARBA" id="ARBA00022490"/>
    </source>
</evidence>
<keyword evidence="4" id="KW-0866">Nonsense-mediated mRNA decay</keyword>
<dbReference type="SMART" id="SM00670">
    <property type="entry name" value="PINc"/>
    <property type="match status" value="1"/>
</dbReference>
<dbReference type="SUPFAM" id="SSF88723">
    <property type="entry name" value="PIN domain-like"/>
    <property type="match status" value="1"/>
</dbReference>
<feature type="compositionally biased region" description="Polar residues" evidence="6">
    <location>
        <begin position="214"/>
        <end position="226"/>
    </location>
</feature>
<comment type="subcellular location">
    <subcellularLocation>
        <location evidence="2">Cytoplasm</location>
    </subcellularLocation>
    <subcellularLocation>
        <location evidence="1">Nucleus</location>
    </subcellularLocation>
</comment>
<evidence type="ECO:0000256" key="1">
    <source>
        <dbReference type="ARBA" id="ARBA00004123"/>
    </source>
</evidence>
<dbReference type="CDD" id="cd09885">
    <property type="entry name" value="PIN_Smg6-like"/>
    <property type="match status" value="1"/>
</dbReference>
<proteinExistence type="predicted"/>
<feature type="compositionally biased region" description="Low complexity" evidence="6">
    <location>
        <begin position="75"/>
        <end position="90"/>
    </location>
</feature>
<feature type="domain" description="PIN" evidence="7">
    <location>
        <begin position="1074"/>
        <end position="1243"/>
    </location>
</feature>
<feature type="compositionally biased region" description="Polar residues" evidence="6">
    <location>
        <begin position="39"/>
        <end position="48"/>
    </location>
</feature>
<feature type="region of interest" description="Disordered" evidence="6">
    <location>
        <begin position="281"/>
        <end position="485"/>
    </location>
</feature>
<dbReference type="GO" id="GO:0000184">
    <property type="term" value="P:nuclear-transcribed mRNA catabolic process, nonsense-mediated decay"/>
    <property type="evidence" value="ECO:0007669"/>
    <property type="project" value="UniProtKB-KW"/>
</dbReference>
<sequence>MIGDTTTSEAPPPPTTVVPKTRKPRPEIQIYRPGALRQGSGSTKNLSANDDRPPRPEKLTTTSSGNASRRRSNDTDSVTSRGGSGSTTPDAMVMNERGRNRFEGRGGAAGGNSNYNSTQSLYDTRQHGGYMEYNGSGVGHGNRSNHHDHRSNHRNGGGGGRFQNPNPNYHRNQQSQPFERNYQSSRGFSERASMRGDGAIARRPQTTTRRQRNDSINSTQSEMPANNTQLHIDTSFDSASQCGASSNFSMNSLGEAFSFEEMCQNLQNFASMDWSKEVENEFAMQKELEEEEERQAAAEEEAQMVQKTSQERRSPRKNRRNRRNYDESDRESSFGGSIAEEKEPEDDPEEELRSGERTPTSIRSGSSYNPRVMYQKSRVAATNDENHHGRRQKESLSTKKEAPRRYRGEHDDRDDDTMEYSNLETSNTGRLAGRITIVPRNREQEQNRNHRKTSGDESSQQQRQFYQKRSEKAQSEMVNRAEINRRRQEEIDKNEGLRIREIGERMDKLSGAVKKRDLKSAERISEFSMELANIYSKLILEDVIYSFTAGLEQKLFRQAFYKSIECLRSGANSASPDARLIRAATQKLLLNGIVFYETLISKYEQQFQLTLADVLTWQSGFPTDEQLCSTALDLPVGIQKFESATQKTAIKSLSRHLISLGDLHRYKSLIDGSENYEISKSYYQKSSQLWPSTGHPYNQLGIVVYYSMLYRSARRARLVPVDVLSKQRQKRVIDEFFYLSRALACSHPYEAARDRLKQRLDAMRTKISKYQPVLDKECGIVKEQGNALRKLQMIQQIWIHPTTESTEYGTGEKVVDDVLSHFMTHSKAKLHRRAVSYLCDTFGLLFTKIGMEHFENVSERAFGLLYAALAKEEIDFEADQLVKLAVMFIFVVQTNFEKASTSSESTSQIQISANTLCTYFHILLEHMPRHRDLIFPAINVIATWIRHDATEEILKTLGQHLETLTSSILPNFQEFPGFPEDGIPELSENQVYPEAVLLASFFKIFDAVPTAATSSRIENLNLAVEKFRILEAKSENSEEKTSKIERNSEEPKSREQMIEEERDKGKGTILIHPEYLIPDTNVFVGELQLVKEILEMAQTAKKFQILVPTIVLDELQSISKLSPTDSKSQSEQHDPDRISKAKMAVNWLKEQSKLKTPNLYTLTTTGKRLASLLLAAEDLSGIGKMTNDDMILNSALRWSESLPLPSQTSVLQKEATTMSLTSSESAVFLRNCVLITGDRGLTIKAIGNNLPCRGIANFVKWMRC</sequence>
<dbReference type="Gene3D" id="1.25.40.10">
    <property type="entry name" value="Tetratricopeptide repeat domain"/>
    <property type="match status" value="1"/>
</dbReference>
<feature type="region of interest" description="Disordered" evidence="6">
    <location>
        <begin position="1"/>
        <end position="226"/>
    </location>
</feature>
<dbReference type="InterPro" id="IPR002716">
    <property type="entry name" value="PIN_dom"/>
</dbReference>
<keyword evidence="9" id="KW-1185">Reference proteome</keyword>
<feature type="compositionally biased region" description="Polar residues" evidence="6">
    <location>
        <begin position="456"/>
        <end position="467"/>
    </location>
</feature>
<dbReference type="InterPro" id="IPR018834">
    <property type="entry name" value="DNA/RNA-bd_Est1-type"/>
</dbReference>
<feature type="compositionally biased region" description="Basic and acidic residues" evidence="6">
    <location>
        <begin position="384"/>
        <end position="411"/>
    </location>
</feature>
<dbReference type="InterPro" id="IPR019458">
    <property type="entry name" value="Est1-like_N"/>
</dbReference>
<dbReference type="InterPro" id="IPR029060">
    <property type="entry name" value="PIN-like_dom_sf"/>
</dbReference>
<protein>
    <recommendedName>
        <fullName evidence="7">PIN domain-containing protein</fullName>
    </recommendedName>
</protein>
<evidence type="ECO:0000313" key="8">
    <source>
        <dbReference type="EMBL" id="UMM21363.1"/>
    </source>
</evidence>
<dbReference type="Pfam" id="PF10374">
    <property type="entry name" value="EST1"/>
    <property type="match status" value="1"/>
</dbReference>
<dbReference type="GO" id="GO:0005737">
    <property type="term" value="C:cytoplasm"/>
    <property type="evidence" value="ECO:0007669"/>
    <property type="project" value="UniProtKB-SubCell"/>
</dbReference>
<evidence type="ECO:0000256" key="2">
    <source>
        <dbReference type="ARBA" id="ARBA00004496"/>
    </source>
</evidence>
<dbReference type="EMBL" id="CP092622">
    <property type="protein sequence ID" value="UMM21363.1"/>
    <property type="molecule type" value="Genomic_DNA"/>
</dbReference>
<keyword evidence="3" id="KW-0963">Cytoplasm</keyword>
<organism evidence="8 9">
    <name type="scientific">Caenorhabditis briggsae</name>
    <dbReference type="NCBI Taxonomy" id="6238"/>
    <lineage>
        <taxon>Eukaryota</taxon>
        <taxon>Metazoa</taxon>
        <taxon>Ecdysozoa</taxon>
        <taxon>Nematoda</taxon>
        <taxon>Chromadorea</taxon>
        <taxon>Rhabditida</taxon>
        <taxon>Rhabditina</taxon>
        <taxon>Rhabditomorpha</taxon>
        <taxon>Rhabditoidea</taxon>
        <taxon>Rhabditidae</taxon>
        <taxon>Peloderinae</taxon>
        <taxon>Caenorhabditis</taxon>
    </lineage>
</organism>
<evidence type="ECO:0000256" key="4">
    <source>
        <dbReference type="ARBA" id="ARBA00023161"/>
    </source>
</evidence>
<feature type="compositionally biased region" description="Polar residues" evidence="6">
    <location>
        <begin position="419"/>
        <end position="429"/>
    </location>
</feature>
<evidence type="ECO:0000256" key="5">
    <source>
        <dbReference type="ARBA" id="ARBA00023242"/>
    </source>
</evidence>
<evidence type="ECO:0000313" key="9">
    <source>
        <dbReference type="Proteomes" id="UP000829354"/>
    </source>
</evidence>
<evidence type="ECO:0000259" key="7">
    <source>
        <dbReference type="SMART" id="SM00670"/>
    </source>
</evidence>
<keyword evidence="5" id="KW-0539">Nucleus</keyword>
<name>A0AAE9EKZ0_CAEBR</name>
<accession>A0AAE9EKZ0</accession>